<protein>
    <submittedName>
        <fullName evidence="1">Uncharacterized protein</fullName>
    </submittedName>
</protein>
<organism evidence="1">
    <name type="scientific">Rheinheimera sp. BAL341</name>
    <dbReference type="NCBI Taxonomy" id="1708203"/>
    <lineage>
        <taxon>Bacteria</taxon>
        <taxon>Pseudomonadati</taxon>
        <taxon>Pseudomonadota</taxon>
        <taxon>Gammaproteobacteria</taxon>
        <taxon>Chromatiales</taxon>
        <taxon>Chromatiaceae</taxon>
        <taxon>Rheinheimera</taxon>
    </lineage>
</organism>
<evidence type="ECO:0000313" key="1">
    <source>
        <dbReference type="EMBL" id="VHO05841.1"/>
    </source>
</evidence>
<dbReference type="AlphaFoldDB" id="A0A486XVA7"/>
<gene>
    <name evidence="1" type="ORF">BAL341_2927</name>
</gene>
<name>A0A486XVA7_9GAMM</name>
<sequence>MIRSQLSPFWLLNMSFIDYLDRIEDHRKDINKEYNLDDMIF</sequence>
<reference evidence="1" key="1">
    <citation type="submission" date="2019-04" db="EMBL/GenBank/DDBJ databases">
        <authorList>
            <person name="Brambilla D."/>
        </authorList>
    </citation>
    <scope>NUCLEOTIDE SEQUENCE</scope>
    <source>
        <strain evidence="1">BAL1</strain>
    </source>
</reference>
<accession>A0A486XVA7</accession>
<proteinExistence type="predicted"/>
<dbReference type="EMBL" id="CAAJGR010000007">
    <property type="protein sequence ID" value="VHO05841.1"/>
    <property type="molecule type" value="Genomic_DNA"/>
</dbReference>